<evidence type="ECO:0000259" key="1">
    <source>
        <dbReference type="Pfam" id="PF18475"/>
    </source>
</evidence>
<dbReference type="Proteomes" id="UP000319004">
    <property type="component" value="Chromosome"/>
</dbReference>
<dbReference type="InterPro" id="IPR041494">
    <property type="entry name" value="PIN7"/>
</dbReference>
<reference evidence="2 3" key="1">
    <citation type="submission" date="2019-03" db="EMBL/GenBank/DDBJ databases">
        <title>Deep-cultivation of Planctomycetes and their phenomic and genomic characterization uncovers novel biology.</title>
        <authorList>
            <person name="Wiegand S."/>
            <person name="Jogler M."/>
            <person name="Boedeker C."/>
            <person name="Pinto D."/>
            <person name="Vollmers J."/>
            <person name="Rivas-Marin E."/>
            <person name="Kohn T."/>
            <person name="Peeters S.H."/>
            <person name="Heuer A."/>
            <person name="Rast P."/>
            <person name="Oberbeckmann S."/>
            <person name="Bunk B."/>
            <person name="Jeske O."/>
            <person name="Meyerdierks A."/>
            <person name="Storesund J.E."/>
            <person name="Kallscheuer N."/>
            <person name="Luecker S."/>
            <person name="Lage O.M."/>
            <person name="Pohl T."/>
            <person name="Merkel B.J."/>
            <person name="Hornburger P."/>
            <person name="Mueller R.-W."/>
            <person name="Bruemmer F."/>
            <person name="Labrenz M."/>
            <person name="Spormann A.M."/>
            <person name="Op den Camp H."/>
            <person name="Overmann J."/>
            <person name="Amann R."/>
            <person name="Jetten M.S.M."/>
            <person name="Mascher T."/>
            <person name="Medema M.H."/>
            <person name="Devos D.P."/>
            <person name="Kaster A.-K."/>
            <person name="Ovreas L."/>
            <person name="Rohde M."/>
            <person name="Galperin M.Y."/>
            <person name="Jogler C."/>
        </authorList>
    </citation>
    <scope>NUCLEOTIDE SEQUENCE [LARGE SCALE GENOMIC DNA]</scope>
    <source>
        <strain evidence="2 3">Enr13</strain>
    </source>
</reference>
<gene>
    <name evidence="2" type="ORF">Enr13x_18090</name>
</gene>
<name>A0A518HM86_9BACT</name>
<proteinExistence type="predicted"/>
<dbReference type="KEGG" id="snep:Enr13x_18090"/>
<feature type="domain" description="PIN-like" evidence="1">
    <location>
        <begin position="7"/>
        <end position="105"/>
    </location>
</feature>
<dbReference type="EMBL" id="CP037423">
    <property type="protein sequence ID" value="QDV41966.1"/>
    <property type="molecule type" value="Genomic_DNA"/>
</dbReference>
<accession>A0A518HM86</accession>
<evidence type="ECO:0000313" key="2">
    <source>
        <dbReference type="EMBL" id="QDV41966.1"/>
    </source>
</evidence>
<evidence type="ECO:0000313" key="3">
    <source>
        <dbReference type="Proteomes" id="UP000319004"/>
    </source>
</evidence>
<protein>
    <recommendedName>
        <fullName evidence="1">PIN-like domain-containing protein</fullName>
    </recommendedName>
</protein>
<dbReference type="Pfam" id="PF18475">
    <property type="entry name" value="PIN7"/>
    <property type="match status" value="1"/>
</dbReference>
<sequence length="199" mass="21945">MQPKYILIDSENVGRDCSRHLVGNAFKVLVFVGAKQPNVSVETAKALQPFGKQVEYITISGSGPNALDFHIAFYIGQISQSDPSAAFRIISNDEGFDPLVRHLKSRQIDAKRIGSPTAAKSPIPANDGTLTQRFEAAIAFLKRNKASRPRKLETLRYALSNSFKKKLPDQDIERVVNQLIAKKHVTVSGAQVNYNLPGK</sequence>
<keyword evidence="3" id="KW-1185">Reference proteome</keyword>
<dbReference type="RefSeq" id="WP_145385621.1">
    <property type="nucleotide sequence ID" value="NZ_CP037423.1"/>
</dbReference>
<organism evidence="2 3">
    <name type="scientific">Stieleria neptunia</name>
    <dbReference type="NCBI Taxonomy" id="2527979"/>
    <lineage>
        <taxon>Bacteria</taxon>
        <taxon>Pseudomonadati</taxon>
        <taxon>Planctomycetota</taxon>
        <taxon>Planctomycetia</taxon>
        <taxon>Pirellulales</taxon>
        <taxon>Pirellulaceae</taxon>
        <taxon>Stieleria</taxon>
    </lineage>
</organism>
<dbReference type="OrthoDB" id="9791898at2"/>
<dbReference type="AlphaFoldDB" id="A0A518HM86"/>